<dbReference type="InterPro" id="IPR016181">
    <property type="entry name" value="Acyl_CoA_acyltransferase"/>
</dbReference>
<dbReference type="Proteomes" id="UP001165962">
    <property type="component" value="Unassembled WGS sequence"/>
</dbReference>
<evidence type="ECO:0000313" key="3">
    <source>
        <dbReference type="Proteomes" id="UP001165962"/>
    </source>
</evidence>
<reference evidence="2" key="1">
    <citation type="submission" date="2020-03" db="EMBL/GenBank/DDBJ databases">
        <title>Draft sequencing of Paenibacilllus sp. S3N08.</title>
        <authorList>
            <person name="Kim D.-U."/>
        </authorList>
    </citation>
    <scope>NUCLEOTIDE SEQUENCE</scope>
    <source>
        <strain evidence="2">S3N08</strain>
    </source>
</reference>
<dbReference type="InterPro" id="IPR000182">
    <property type="entry name" value="GNAT_dom"/>
</dbReference>
<dbReference type="SUPFAM" id="SSF55729">
    <property type="entry name" value="Acyl-CoA N-acyltransferases (Nat)"/>
    <property type="match status" value="1"/>
</dbReference>
<organism evidence="2 3">
    <name type="scientific">Paenibacillus agricola</name>
    <dbReference type="NCBI Taxonomy" id="2716264"/>
    <lineage>
        <taxon>Bacteria</taxon>
        <taxon>Bacillati</taxon>
        <taxon>Bacillota</taxon>
        <taxon>Bacilli</taxon>
        <taxon>Bacillales</taxon>
        <taxon>Paenibacillaceae</taxon>
        <taxon>Paenibacillus</taxon>
    </lineage>
</organism>
<protein>
    <submittedName>
        <fullName evidence="2">GNAT family N-acetyltransferase</fullName>
    </submittedName>
</protein>
<comment type="caution">
    <text evidence="2">The sequence shown here is derived from an EMBL/GenBank/DDBJ whole genome shotgun (WGS) entry which is preliminary data.</text>
</comment>
<keyword evidence="3" id="KW-1185">Reference proteome</keyword>
<gene>
    <name evidence="2" type="ORF">G9U52_36565</name>
</gene>
<name>A0ABX0JHE2_9BACL</name>
<evidence type="ECO:0000313" key="2">
    <source>
        <dbReference type="EMBL" id="NHN35241.1"/>
    </source>
</evidence>
<feature type="domain" description="N-acetyltransferase" evidence="1">
    <location>
        <begin position="1"/>
        <end position="116"/>
    </location>
</feature>
<dbReference type="Pfam" id="PF13673">
    <property type="entry name" value="Acetyltransf_10"/>
    <property type="match status" value="1"/>
</dbReference>
<accession>A0ABX0JHE2</accession>
<evidence type="ECO:0000259" key="1">
    <source>
        <dbReference type="PROSITE" id="PS51186"/>
    </source>
</evidence>
<dbReference type="Gene3D" id="3.40.630.30">
    <property type="match status" value="1"/>
</dbReference>
<dbReference type="PROSITE" id="PS51186">
    <property type="entry name" value="GNAT"/>
    <property type="match status" value="1"/>
</dbReference>
<dbReference type="EMBL" id="JAAOIW010000029">
    <property type="protein sequence ID" value="NHN35241.1"/>
    <property type="molecule type" value="Genomic_DNA"/>
</dbReference>
<dbReference type="CDD" id="cd04301">
    <property type="entry name" value="NAT_SF"/>
    <property type="match status" value="1"/>
</dbReference>
<proteinExistence type="predicted"/>
<sequence>MWPEKDFDFIKLKNDDEGTHYGLFEGEELISVVSIFIQGVQAQFRKLATLSSHQNKGYGSKLLNYVLSEAERLSVKRIYCNARIEKVTFYEKSGLSKTDATFSKSGKDYIVMERFY</sequence>